<keyword evidence="3" id="KW-0536">Nodulation</keyword>
<sequence>MEDNIIECVNVSKSYNGIKALDGVTLTIKTGEIFVLAGPNGAGKTTLLESIEGLRKPDNGTIKIFGKGVESFGKQLYYRLGVELQENSLPKKITVYEIVKLYSYLLNVILNPDELIRTFGLDEYAKKYCTDLSGGTKRKLLLLLSLIGNRELIILDEPTSGIDPQSRRFIWEYLRKLRGEGKTIVVTTHSLNEAFDNCDRFALMNKGKIIFQSSRQNFFSETPVKYVGIVNNFHKDSSNLEYEIPLQKGYGTLYCYGKNEEEIKNFFIYLQKEFKVGNEDMVIRKISFEDLFLYYTGIEFKEDGKDEN</sequence>
<dbReference type="PANTHER" id="PTHR42711">
    <property type="entry name" value="ABC TRANSPORTER ATP-BINDING PROTEIN"/>
    <property type="match status" value="1"/>
</dbReference>
<dbReference type="PROSITE" id="PS50893">
    <property type="entry name" value="ABC_TRANSPORTER_2"/>
    <property type="match status" value="1"/>
</dbReference>
<organism evidence="7 8">
    <name type="scientific">Caldisericum exile (strain DSM 21853 / NBRC 104410 / AZM16c01)</name>
    <dbReference type="NCBI Taxonomy" id="511051"/>
    <lineage>
        <taxon>Bacteria</taxon>
        <taxon>Pseudomonadati</taxon>
        <taxon>Caldisericota/Cryosericota group</taxon>
        <taxon>Caldisericota</taxon>
        <taxon>Caldisericia</taxon>
        <taxon>Caldisericales</taxon>
        <taxon>Caldisericaceae</taxon>
        <taxon>Caldisericum</taxon>
    </lineage>
</organism>
<keyword evidence="2" id="KW-0813">Transport</keyword>
<dbReference type="InterPro" id="IPR027417">
    <property type="entry name" value="P-loop_NTPase"/>
</dbReference>
<dbReference type="SMART" id="SM00382">
    <property type="entry name" value="AAA"/>
    <property type="match status" value="1"/>
</dbReference>
<dbReference type="Pfam" id="PF00005">
    <property type="entry name" value="ABC_tran"/>
    <property type="match status" value="1"/>
</dbReference>
<evidence type="ECO:0000256" key="3">
    <source>
        <dbReference type="ARBA" id="ARBA00022458"/>
    </source>
</evidence>
<dbReference type="InterPro" id="IPR003439">
    <property type="entry name" value="ABC_transporter-like_ATP-bd"/>
</dbReference>
<evidence type="ECO:0000259" key="6">
    <source>
        <dbReference type="PROSITE" id="PS50893"/>
    </source>
</evidence>
<dbReference type="InterPro" id="IPR003593">
    <property type="entry name" value="AAA+_ATPase"/>
</dbReference>
<accession>A0A7U6JFK1</accession>
<reference evidence="7 8" key="1">
    <citation type="submission" date="2011-01" db="EMBL/GenBank/DDBJ databases">
        <title>Whole genome sequence of Caldisericum exile AZM16c01.</title>
        <authorList>
            <person name="Narita-Yamada S."/>
            <person name="Kawakoshi A."/>
            <person name="Nakamura S."/>
            <person name="Sasagawa M."/>
            <person name="Fukada J."/>
            <person name="Sekine M."/>
            <person name="Kato Y."/>
            <person name="Fukai R."/>
            <person name="Sasaki K."/>
            <person name="Hanamaki A."/>
            <person name="Narita H."/>
            <person name="Konno Y."/>
            <person name="Mori K."/>
            <person name="Yamazaki S."/>
            <person name="Suzuki K."/>
            <person name="Fujita N."/>
        </authorList>
    </citation>
    <scope>NUCLEOTIDE SEQUENCE [LARGE SCALE GENOMIC DNA]</scope>
    <source>
        <strain evidence="8">DSM 21853 / NBRC 104410 / AZM16c01</strain>
    </source>
</reference>
<feature type="domain" description="ABC transporter" evidence="6">
    <location>
        <begin position="6"/>
        <end position="231"/>
    </location>
</feature>
<dbReference type="PANTHER" id="PTHR42711:SF5">
    <property type="entry name" value="ABC TRANSPORTER ATP-BINDING PROTEIN NATA"/>
    <property type="match status" value="1"/>
</dbReference>
<dbReference type="AlphaFoldDB" id="A0A7U6JFK1"/>
<keyword evidence="5 7" id="KW-0067">ATP-binding</keyword>
<evidence type="ECO:0000256" key="2">
    <source>
        <dbReference type="ARBA" id="ARBA00022448"/>
    </source>
</evidence>
<dbReference type="EMBL" id="AP012051">
    <property type="protein sequence ID" value="BAL80240.1"/>
    <property type="molecule type" value="Genomic_DNA"/>
</dbReference>
<keyword evidence="4" id="KW-0547">Nucleotide-binding</keyword>
<protein>
    <submittedName>
        <fullName evidence="7">ABC transporter ATP-binding protein</fullName>
    </submittedName>
</protein>
<dbReference type="CDD" id="cd03230">
    <property type="entry name" value="ABC_DR_subfamily_A"/>
    <property type="match status" value="1"/>
</dbReference>
<evidence type="ECO:0000256" key="1">
    <source>
        <dbReference type="ARBA" id="ARBA00005417"/>
    </source>
</evidence>
<evidence type="ECO:0000313" key="8">
    <source>
        <dbReference type="Proteomes" id="UP000004793"/>
    </source>
</evidence>
<evidence type="ECO:0000256" key="4">
    <source>
        <dbReference type="ARBA" id="ARBA00022741"/>
    </source>
</evidence>
<evidence type="ECO:0000313" key="7">
    <source>
        <dbReference type="EMBL" id="BAL80240.1"/>
    </source>
</evidence>
<dbReference type="SUPFAM" id="SSF52540">
    <property type="entry name" value="P-loop containing nucleoside triphosphate hydrolases"/>
    <property type="match status" value="1"/>
</dbReference>
<comment type="similarity">
    <text evidence="1">Belongs to the ABC transporter superfamily.</text>
</comment>
<evidence type="ECO:0000256" key="5">
    <source>
        <dbReference type="ARBA" id="ARBA00022840"/>
    </source>
</evidence>
<dbReference type="RefSeq" id="WP_014452647.1">
    <property type="nucleotide sequence ID" value="NC_017096.1"/>
</dbReference>
<dbReference type="InterPro" id="IPR050763">
    <property type="entry name" value="ABC_transporter_ATP-binding"/>
</dbReference>
<proteinExistence type="inferred from homology"/>
<name>A0A7U6JFK1_CALEA</name>
<keyword evidence="8" id="KW-1185">Reference proteome</keyword>
<dbReference type="GO" id="GO:0016887">
    <property type="term" value="F:ATP hydrolysis activity"/>
    <property type="evidence" value="ECO:0007669"/>
    <property type="project" value="InterPro"/>
</dbReference>
<gene>
    <name evidence="7" type="ordered locus">CSE_01140</name>
</gene>
<dbReference type="Gene3D" id="3.40.50.300">
    <property type="entry name" value="P-loop containing nucleotide triphosphate hydrolases"/>
    <property type="match status" value="1"/>
</dbReference>
<dbReference type="GO" id="GO:0005524">
    <property type="term" value="F:ATP binding"/>
    <property type="evidence" value="ECO:0007669"/>
    <property type="project" value="UniProtKB-KW"/>
</dbReference>
<dbReference type="Proteomes" id="UP000004793">
    <property type="component" value="Chromosome"/>
</dbReference>
<dbReference type="KEGG" id="cex:CSE_01140"/>
<dbReference type="OrthoDB" id="9804819at2"/>